<feature type="region of interest" description="Disordered" evidence="1">
    <location>
        <begin position="162"/>
        <end position="230"/>
    </location>
</feature>
<feature type="compositionally biased region" description="Basic residues" evidence="1">
    <location>
        <begin position="419"/>
        <end position="428"/>
    </location>
</feature>
<accession>A0A367L501</accession>
<evidence type="ECO:0000313" key="2">
    <source>
        <dbReference type="EMBL" id="RCI09505.1"/>
    </source>
</evidence>
<feature type="compositionally biased region" description="Basic and acidic residues" evidence="1">
    <location>
        <begin position="108"/>
        <end position="126"/>
    </location>
</feature>
<dbReference type="EMBL" id="LKCN02000014">
    <property type="protein sequence ID" value="RCI09505.1"/>
    <property type="molecule type" value="Genomic_DNA"/>
</dbReference>
<evidence type="ECO:0000256" key="1">
    <source>
        <dbReference type="SAM" id="MobiDB-lite"/>
    </source>
</evidence>
<comment type="caution">
    <text evidence="2">The sequence shown here is derived from an EMBL/GenBank/DDBJ whole genome shotgun (WGS) entry which is preliminary data.</text>
</comment>
<evidence type="ECO:0000313" key="3">
    <source>
        <dbReference type="Proteomes" id="UP000253664"/>
    </source>
</evidence>
<feature type="compositionally biased region" description="Polar residues" evidence="1">
    <location>
        <begin position="216"/>
        <end position="230"/>
    </location>
</feature>
<feature type="compositionally biased region" description="Polar residues" evidence="1">
    <location>
        <begin position="292"/>
        <end position="301"/>
    </location>
</feature>
<feature type="compositionally biased region" description="Basic residues" evidence="1">
    <location>
        <begin position="378"/>
        <end position="389"/>
    </location>
</feature>
<sequence length="785" mass="85295">MAQGGAPDTLSGAALSAASGKLSGKDSIEMLQFELIARFRDAVISGKSSGHQAHPGQQDGARQPGLDPPHLTDARNRTFPGAGATALPPQKESITPSRKTADNVEAEVSIRRRALEQELRDEGEKHRLSKSSQSALYSDIDPSDVLAKAMALVPATTAPPLVGEVATDQGGASDSFDDNTFYSSQFDTPQSQMAPRIPDDLDEARSSEVLPPPTESAAQSVGETRSPRAQQWTLQPGLPAVAAAPSTVVVPGLNNYSQQSNPTTQPARNTASGEQSQSDDVIILDSLPARTVATSSRSHPYSTPYIDSHPPSPLLRGRPLQLAAPPAAQDSPLSLLGNERRMGIQPSRAAQAQVTALRHEPLTAISPDSSSRGGRTSERKKKKKKKRKADRQASGMESNPYIKVEPRSPSPLADPPHNRANKRQRHTRGQVLEAGYEPGGYGRPLGNGPVDPYPTRQYRDQHVPLGYDGGRAYPQRAVSAAVIGDQGYSREYVDDRRLPVDSQARGYGLPGPAPPYPCSPVLAYPSRQSFAGDGYREPPRAFREFNEDGRMSTRPEDELHPSQPRAAPVRVLVDAYGRQFYSGHGLPAGGPGEPNVIYERLPPRAMSRHAGPEPYGEAGIVYGSTPATTYAVPRRIVTQPIEYTPYEYRDGPQREYPTRAMTPPPPRYVEAGVATDRRCAADAPREYPVGATGMIPVDTRRYEVPQAYGRVQGVRPEMPGLSPSVHPDGRREAVQPYLREYATRPAEPYLRPQTRAADEIAFIERPRASTQAIVYADDGRREIYR</sequence>
<feature type="region of interest" description="Disordered" evidence="1">
    <location>
        <begin position="252"/>
        <end position="445"/>
    </location>
</feature>
<feature type="compositionally biased region" description="Polar residues" evidence="1">
    <location>
        <begin position="178"/>
        <end position="193"/>
    </location>
</feature>
<feature type="region of interest" description="Disordered" evidence="1">
    <location>
        <begin position="647"/>
        <end position="666"/>
    </location>
</feature>
<dbReference type="Proteomes" id="UP000253664">
    <property type="component" value="Unassembled WGS sequence"/>
</dbReference>
<keyword evidence="3" id="KW-1185">Reference proteome</keyword>
<name>A0A367L501_9HYPO</name>
<dbReference type="AlphaFoldDB" id="A0A367L501"/>
<dbReference type="STRING" id="1330021.A0A367L501"/>
<reference evidence="2 3" key="1">
    <citation type="journal article" date="2015" name="BMC Genomics">
        <title>Insights from the genome of Ophiocordyceps polyrhachis-furcata to pathogenicity and host specificity in insect fungi.</title>
        <authorList>
            <person name="Wichadakul D."/>
            <person name="Kobmoo N."/>
            <person name="Ingsriswang S."/>
            <person name="Tangphatsornruang S."/>
            <person name="Chantasingh D."/>
            <person name="Luangsa-ard J.J."/>
            <person name="Eurwilaichitr L."/>
        </authorList>
    </citation>
    <scope>NUCLEOTIDE SEQUENCE [LARGE SCALE GENOMIC DNA]</scope>
    <source>
        <strain evidence="2 3">BCC 54312</strain>
    </source>
</reference>
<protein>
    <submittedName>
        <fullName evidence="2">Uncharacterized protein</fullName>
    </submittedName>
</protein>
<proteinExistence type="predicted"/>
<feature type="region of interest" description="Disordered" evidence="1">
    <location>
        <begin position="531"/>
        <end position="564"/>
    </location>
</feature>
<feature type="compositionally biased region" description="Basic and acidic residues" evidence="1">
    <location>
        <begin position="647"/>
        <end position="657"/>
    </location>
</feature>
<feature type="compositionally biased region" description="Low complexity" evidence="1">
    <location>
        <begin position="314"/>
        <end position="336"/>
    </location>
</feature>
<organism evidence="2 3">
    <name type="scientific">Ophiocordyceps polyrhachis-furcata BCC 54312</name>
    <dbReference type="NCBI Taxonomy" id="1330021"/>
    <lineage>
        <taxon>Eukaryota</taxon>
        <taxon>Fungi</taxon>
        <taxon>Dikarya</taxon>
        <taxon>Ascomycota</taxon>
        <taxon>Pezizomycotina</taxon>
        <taxon>Sordariomycetes</taxon>
        <taxon>Hypocreomycetidae</taxon>
        <taxon>Hypocreales</taxon>
        <taxon>Ophiocordycipitaceae</taxon>
        <taxon>Ophiocordyceps</taxon>
    </lineage>
</organism>
<feature type="region of interest" description="Disordered" evidence="1">
    <location>
        <begin position="46"/>
        <end position="138"/>
    </location>
</feature>
<feature type="compositionally biased region" description="Basic and acidic residues" evidence="1">
    <location>
        <begin position="534"/>
        <end position="560"/>
    </location>
</feature>
<gene>
    <name evidence="2" type="ORF">L249_4081</name>
</gene>
<feature type="compositionally biased region" description="Basic and acidic residues" evidence="1">
    <location>
        <begin position="197"/>
        <end position="206"/>
    </location>
</feature>
<feature type="compositionally biased region" description="Polar residues" evidence="1">
    <location>
        <begin position="254"/>
        <end position="279"/>
    </location>
</feature>
<dbReference type="OrthoDB" id="5333304at2759"/>